<dbReference type="EMBL" id="CP050869">
    <property type="protein sequence ID" value="QPG51222.1"/>
    <property type="molecule type" value="Genomic_DNA"/>
</dbReference>
<dbReference type="Gene3D" id="1.10.10.10">
    <property type="entry name" value="Winged helix-like DNA-binding domain superfamily/Winged helix DNA-binding domain"/>
    <property type="match status" value="1"/>
</dbReference>
<evidence type="ECO:0000259" key="1">
    <source>
        <dbReference type="Pfam" id="PF01978"/>
    </source>
</evidence>
<dbReference type="OrthoDB" id="285635at2157"/>
<proteinExistence type="predicted"/>
<name>A0A7S9NSG4_SACSO</name>
<dbReference type="InterPro" id="IPR036390">
    <property type="entry name" value="WH_DNA-bd_sf"/>
</dbReference>
<evidence type="ECO:0000313" key="3">
    <source>
        <dbReference type="Proteomes" id="UP000594632"/>
    </source>
</evidence>
<dbReference type="InterPro" id="IPR036388">
    <property type="entry name" value="WH-like_DNA-bd_sf"/>
</dbReference>
<dbReference type="AlphaFoldDB" id="A0A7S9NSG4"/>
<sequence length="208" mass="23903">MVTIIGSDLVYLNYEIENYTRNVKRVIVCGDVKGFRLRVNRVEVIDNCLSLDVEGIAESIARRIGNSKDSYVVLLNGNSNKFAAAMFYLFSIICKRVKFVIYDRERVELDGDVFRKVEIDDKMITVLGEIMNGRYKIEEIEKDTGISKATISRVRRKLEEMGLVKKVDGGKYCISERGKIVVYDGGFFRNVKKGGRYYESKTLYTERV</sequence>
<protein>
    <submittedName>
        <fullName evidence="2">ArsR family transcriptional regulator</fullName>
    </submittedName>
</protein>
<dbReference type="Proteomes" id="UP000594632">
    <property type="component" value="Chromosome"/>
</dbReference>
<dbReference type="Pfam" id="PF01978">
    <property type="entry name" value="TrmB"/>
    <property type="match status" value="1"/>
</dbReference>
<dbReference type="CDD" id="cd00090">
    <property type="entry name" value="HTH_ARSR"/>
    <property type="match status" value="1"/>
</dbReference>
<dbReference type="SUPFAM" id="SSF46785">
    <property type="entry name" value="Winged helix' DNA-binding domain"/>
    <property type="match status" value="1"/>
</dbReference>
<gene>
    <name evidence="2" type="ORF">HFC64_02240</name>
</gene>
<reference evidence="2 3" key="1">
    <citation type="journal article" date="2020" name="Nat. Commun.">
        <title>The structures of two archaeal type IV pili illuminate evolutionary relationships.</title>
        <authorList>
            <person name="Wang F."/>
            <person name="Baquero D.P."/>
            <person name="Su Z."/>
            <person name="Beltran L.C."/>
            <person name="Prangishvili D."/>
            <person name="Krupovic M."/>
            <person name="Egelman E.H."/>
        </authorList>
    </citation>
    <scope>NUCLEOTIDE SEQUENCE [LARGE SCALE GENOMIC DNA]</scope>
    <source>
        <strain evidence="2 3">POZ149</strain>
    </source>
</reference>
<organism evidence="2 3">
    <name type="scientific">Saccharolobus solfataricus</name>
    <name type="common">Sulfolobus solfataricus</name>
    <dbReference type="NCBI Taxonomy" id="2287"/>
    <lineage>
        <taxon>Archaea</taxon>
        <taxon>Thermoproteota</taxon>
        <taxon>Thermoprotei</taxon>
        <taxon>Sulfolobales</taxon>
        <taxon>Sulfolobaceae</taxon>
        <taxon>Saccharolobus</taxon>
    </lineage>
</organism>
<feature type="domain" description="Transcription regulator TrmB N-terminal" evidence="1">
    <location>
        <begin position="131"/>
        <end position="172"/>
    </location>
</feature>
<dbReference type="InterPro" id="IPR002831">
    <property type="entry name" value="Tscrpt_reg_TrmB_N"/>
</dbReference>
<accession>A0A7S9NSG4</accession>
<evidence type="ECO:0000313" key="2">
    <source>
        <dbReference type="EMBL" id="QPG51222.1"/>
    </source>
</evidence>
<dbReference type="InterPro" id="IPR011991">
    <property type="entry name" value="ArsR-like_HTH"/>
</dbReference>